<dbReference type="AlphaFoldDB" id="A0A915IXS1"/>
<organism evidence="1 2">
    <name type="scientific">Romanomermis culicivorax</name>
    <name type="common">Nematode worm</name>
    <dbReference type="NCBI Taxonomy" id="13658"/>
    <lineage>
        <taxon>Eukaryota</taxon>
        <taxon>Metazoa</taxon>
        <taxon>Ecdysozoa</taxon>
        <taxon>Nematoda</taxon>
        <taxon>Enoplea</taxon>
        <taxon>Dorylaimia</taxon>
        <taxon>Mermithida</taxon>
        <taxon>Mermithoidea</taxon>
        <taxon>Mermithidae</taxon>
        <taxon>Romanomermis</taxon>
    </lineage>
</organism>
<sequence length="81" mass="9254">MYCKKFVNFKENRAVWMTNRDQIVAYHVHLFAQWSGSPHLKQPRALLFVEGPLPVLKFGSAEIFVMPTSWASLAGEMGKTI</sequence>
<protein>
    <submittedName>
        <fullName evidence="2">Uncharacterized protein</fullName>
    </submittedName>
</protein>
<accession>A0A915IXS1</accession>
<proteinExistence type="predicted"/>
<dbReference type="WBParaSite" id="nRc.2.0.1.t18996-RA">
    <property type="protein sequence ID" value="nRc.2.0.1.t18996-RA"/>
    <property type="gene ID" value="nRc.2.0.1.g18996"/>
</dbReference>
<reference evidence="2" key="1">
    <citation type="submission" date="2022-11" db="UniProtKB">
        <authorList>
            <consortium name="WormBaseParasite"/>
        </authorList>
    </citation>
    <scope>IDENTIFICATION</scope>
</reference>
<keyword evidence="1" id="KW-1185">Reference proteome</keyword>
<dbReference type="Proteomes" id="UP000887565">
    <property type="component" value="Unplaced"/>
</dbReference>
<evidence type="ECO:0000313" key="1">
    <source>
        <dbReference type="Proteomes" id="UP000887565"/>
    </source>
</evidence>
<name>A0A915IXS1_ROMCU</name>
<evidence type="ECO:0000313" key="2">
    <source>
        <dbReference type="WBParaSite" id="nRc.2.0.1.t18996-RA"/>
    </source>
</evidence>